<evidence type="ECO:0000259" key="4">
    <source>
        <dbReference type="PROSITE" id="PS50977"/>
    </source>
</evidence>
<keyword evidence="6" id="KW-1185">Reference proteome</keyword>
<dbReference type="Pfam" id="PF00440">
    <property type="entry name" value="TetR_N"/>
    <property type="match status" value="1"/>
</dbReference>
<dbReference type="AlphaFoldDB" id="A0A2N3YA63"/>
<dbReference type="SUPFAM" id="SSF48498">
    <property type="entry name" value="Tetracyclin repressor-like, C-terminal domain"/>
    <property type="match status" value="1"/>
</dbReference>
<evidence type="ECO:0000313" key="5">
    <source>
        <dbReference type="EMBL" id="PKW19741.1"/>
    </source>
</evidence>
<keyword evidence="1 2" id="KW-0238">DNA-binding</keyword>
<dbReference type="PANTHER" id="PTHR30055:SF226">
    <property type="entry name" value="HTH-TYPE TRANSCRIPTIONAL REGULATOR PKSA"/>
    <property type="match status" value="1"/>
</dbReference>
<dbReference type="PRINTS" id="PR00455">
    <property type="entry name" value="HTHTETR"/>
</dbReference>
<dbReference type="STRING" id="994479.GCA_000194155_00225"/>
<dbReference type="SUPFAM" id="SSF46689">
    <property type="entry name" value="Homeodomain-like"/>
    <property type="match status" value="1"/>
</dbReference>
<organism evidence="5 6">
    <name type="scientific">Saccharopolyspora spinosa</name>
    <dbReference type="NCBI Taxonomy" id="60894"/>
    <lineage>
        <taxon>Bacteria</taxon>
        <taxon>Bacillati</taxon>
        <taxon>Actinomycetota</taxon>
        <taxon>Actinomycetes</taxon>
        <taxon>Pseudonocardiales</taxon>
        <taxon>Pseudonocardiaceae</taxon>
        <taxon>Saccharopolyspora</taxon>
    </lineage>
</organism>
<evidence type="ECO:0000256" key="2">
    <source>
        <dbReference type="PROSITE-ProRule" id="PRU00335"/>
    </source>
</evidence>
<protein>
    <submittedName>
        <fullName evidence="5">TetR family transcriptional regulator</fullName>
    </submittedName>
</protein>
<dbReference type="Gene3D" id="1.10.357.10">
    <property type="entry name" value="Tetracycline Repressor, domain 2"/>
    <property type="match status" value="1"/>
</dbReference>
<dbReference type="InterPro" id="IPR009057">
    <property type="entry name" value="Homeodomain-like_sf"/>
</dbReference>
<feature type="DNA-binding region" description="H-T-H motif" evidence="2">
    <location>
        <begin position="53"/>
        <end position="72"/>
    </location>
</feature>
<dbReference type="EMBL" id="PJNB01000001">
    <property type="protein sequence ID" value="PKW19741.1"/>
    <property type="molecule type" value="Genomic_DNA"/>
</dbReference>
<dbReference type="RefSeq" id="WP_029534839.1">
    <property type="nucleotide sequence ID" value="NZ_CP061007.1"/>
</dbReference>
<dbReference type="InterPro" id="IPR050109">
    <property type="entry name" value="HTH-type_TetR-like_transc_reg"/>
</dbReference>
<evidence type="ECO:0000313" key="6">
    <source>
        <dbReference type="Proteomes" id="UP000233786"/>
    </source>
</evidence>
<feature type="region of interest" description="Disordered" evidence="3">
    <location>
        <begin position="1"/>
        <end position="28"/>
    </location>
</feature>
<evidence type="ECO:0000256" key="3">
    <source>
        <dbReference type="SAM" id="MobiDB-lite"/>
    </source>
</evidence>
<dbReference type="GO" id="GO:0003700">
    <property type="term" value="F:DNA-binding transcription factor activity"/>
    <property type="evidence" value="ECO:0007669"/>
    <property type="project" value="TreeGrafter"/>
</dbReference>
<gene>
    <name evidence="5" type="ORF">A8926_7929</name>
</gene>
<dbReference type="GO" id="GO:0000976">
    <property type="term" value="F:transcription cis-regulatory region binding"/>
    <property type="evidence" value="ECO:0007669"/>
    <property type="project" value="TreeGrafter"/>
</dbReference>
<feature type="domain" description="HTH tetR-type" evidence="4">
    <location>
        <begin position="30"/>
        <end position="90"/>
    </location>
</feature>
<dbReference type="Proteomes" id="UP000233786">
    <property type="component" value="Unassembled WGS sequence"/>
</dbReference>
<evidence type="ECO:0000256" key="1">
    <source>
        <dbReference type="ARBA" id="ARBA00023125"/>
    </source>
</evidence>
<proteinExistence type="predicted"/>
<name>A0A2N3YA63_SACSN</name>
<dbReference type="InterPro" id="IPR001647">
    <property type="entry name" value="HTH_TetR"/>
</dbReference>
<accession>A0A2N3YA63</accession>
<dbReference type="OrthoDB" id="2356263at2"/>
<reference evidence="5" key="1">
    <citation type="submission" date="2017-12" db="EMBL/GenBank/DDBJ databases">
        <title>Sequencing the genomes of 1000 Actinobacteria strains.</title>
        <authorList>
            <person name="Klenk H.-P."/>
        </authorList>
    </citation>
    <scope>NUCLEOTIDE SEQUENCE [LARGE SCALE GENOMIC DNA]</scope>
    <source>
        <strain evidence="5">DSM 44228</strain>
    </source>
</reference>
<dbReference type="PANTHER" id="PTHR30055">
    <property type="entry name" value="HTH-TYPE TRANSCRIPTIONAL REGULATOR RUTR"/>
    <property type="match status" value="1"/>
</dbReference>
<dbReference type="InterPro" id="IPR036271">
    <property type="entry name" value="Tet_transcr_reg_TetR-rel_C_sf"/>
</dbReference>
<comment type="caution">
    <text evidence="5">The sequence shown here is derived from an EMBL/GenBank/DDBJ whole genome shotgun (WGS) entry which is preliminary data.</text>
</comment>
<dbReference type="PROSITE" id="PS50977">
    <property type="entry name" value="HTH_TETR_2"/>
    <property type="match status" value="1"/>
</dbReference>
<sequence>MAQAPGDRGARKRPSTSDEIVEAAQGDQGASARERILAAAGELFADHGFDATPTSRIAERAEVPKGLIHYYFRRKQDLLTALVERLPEDLVESDRVAVRGDVAGSLRRLVGELDARLESSLLLSHLLWREADTHVAVRQALQRRFGTVVELIRRVIELALPPGPVSCDIDTAAVLLARVVNHRHSVARHGAHDDELDREISFIARALELGVGKPRKFKPA</sequence>